<evidence type="ECO:0000313" key="6">
    <source>
        <dbReference type="EMBL" id="GHA79019.1"/>
    </source>
</evidence>
<dbReference type="Pfam" id="PF25917">
    <property type="entry name" value="BSH_RND"/>
    <property type="match status" value="1"/>
</dbReference>
<evidence type="ECO:0000259" key="4">
    <source>
        <dbReference type="Pfam" id="PF25917"/>
    </source>
</evidence>
<dbReference type="AlphaFoldDB" id="A0A8J3CMK9"/>
<dbReference type="Gene3D" id="2.40.30.170">
    <property type="match status" value="1"/>
</dbReference>
<dbReference type="NCBIfam" id="TIGR01730">
    <property type="entry name" value="RND_mfp"/>
    <property type="match status" value="1"/>
</dbReference>
<keyword evidence="3" id="KW-0472">Membrane</keyword>
<protein>
    <submittedName>
        <fullName evidence="6">NolF secretion protein</fullName>
    </submittedName>
</protein>
<reference evidence="6" key="1">
    <citation type="journal article" date="2014" name="Int. J. Syst. Evol. Microbiol.">
        <title>Complete genome sequence of Corynebacterium casei LMG S-19264T (=DSM 44701T), isolated from a smear-ripened cheese.</title>
        <authorList>
            <consortium name="US DOE Joint Genome Institute (JGI-PGF)"/>
            <person name="Walter F."/>
            <person name="Albersmeier A."/>
            <person name="Kalinowski J."/>
            <person name="Ruckert C."/>
        </authorList>
    </citation>
    <scope>NUCLEOTIDE SEQUENCE</scope>
    <source>
        <strain evidence="6">KCTC 32501</strain>
    </source>
</reference>
<dbReference type="Pfam" id="PF25954">
    <property type="entry name" value="Beta-barrel_RND_2"/>
    <property type="match status" value="1"/>
</dbReference>
<name>A0A8J3CMK9_9BURK</name>
<accession>A0A8J3CMK9</accession>
<dbReference type="Gene3D" id="1.10.287.470">
    <property type="entry name" value="Helix hairpin bin"/>
    <property type="match status" value="1"/>
</dbReference>
<keyword evidence="3" id="KW-0812">Transmembrane</keyword>
<keyword evidence="3" id="KW-1133">Transmembrane helix</keyword>
<reference evidence="6" key="2">
    <citation type="submission" date="2020-09" db="EMBL/GenBank/DDBJ databases">
        <authorList>
            <person name="Sun Q."/>
            <person name="Kim S."/>
        </authorList>
    </citation>
    <scope>NUCLEOTIDE SEQUENCE</scope>
    <source>
        <strain evidence="6">KCTC 32501</strain>
    </source>
</reference>
<dbReference type="InterPro" id="IPR058625">
    <property type="entry name" value="MdtA-like_BSH"/>
</dbReference>
<dbReference type="RefSeq" id="WP_189493841.1">
    <property type="nucleotide sequence ID" value="NZ_BMZG01000013.1"/>
</dbReference>
<gene>
    <name evidence="6" type="primary">nolF</name>
    <name evidence="6" type="ORF">GCM10009007_20160</name>
</gene>
<organism evidence="6 7">
    <name type="scientific">Formosimonas limnophila</name>
    <dbReference type="NCBI Taxonomy" id="1384487"/>
    <lineage>
        <taxon>Bacteria</taxon>
        <taxon>Pseudomonadati</taxon>
        <taxon>Pseudomonadota</taxon>
        <taxon>Betaproteobacteria</taxon>
        <taxon>Burkholderiales</taxon>
        <taxon>Burkholderiaceae</taxon>
        <taxon>Formosimonas</taxon>
    </lineage>
</organism>
<evidence type="ECO:0000313" key="7">
    <source>
        <dbReference type="Proteomes" id="UP000614287"/>
    </source>
</evidence>
<feature type="transmembrane region" description="Helical" evidence="3">
    <location>
        <begin position="20"/>
        <end position="41"/>
    </location>
</feature>
<dbReference type="InterPro" id="IPR006143">
    <property type="entry name" value="RND_pump_MFP"/>
</dbReference>
<dbReference type="EMBL" id="BMZG01000013">
    <property type="protein sequence ID" value="GHA79019.1"/>
    <property type="molecule type" value="Genomic_DNA"/>
</dbReference>
<feature type="domain" description="CusB-like beta-barrel" evidence="5">
    <location>
        <begin position="238"/>
        <end position="305"/>
    </location>
</feature>
<keyword evidence="2" id="KW-0175">Coiled coil</keyword>
<dbReference type="Gene3D" id="2.40.420.20">
    <property type="match status" value="1"/>
</dbReference>
<feature type="domain" description="Multidrug resistance protein MdtA-like barrel-sandwich hybrid" evidence="4">
    <location>
        <begin position="89"/>
        <end position="228"/>
    </location>
</feature>
<dbReference type="Proteomes" id="UP000614287">
    <property type="component" value="Unassembled WGS sequence"/>
</dbReference>
<dbReference type="InterPro" id="IPR058792">
    <property type="entry name" value="Beta-barrel_RND_2"/>
</dbReference>
<proteinExistence type="inferred from homology"/>
<evidence type="ECO:0000256" key="2">
    <source>
        <dbReference type="SAM" id="Coils"/>
    </source>
</evidence>
<comment type="caution">
    <text evidence="6">The sequence shown here is derived from an EMBL/GenBank/DDBJ whole genome shotgun (WGS) entry which is preliminary data.</text>
</comment>
<evidence type="ECO:0000259" key="5">
    <source>
        <dbReference type="Pfam" id="PF25954"/>
    </source>
</evidence>
<feature type="coiled-coil region" evidence="2">
    <location>
        <begin position="166"/>
        <end position="193"/>
    </location>
</feature>
<sequence length="397" mass="41913">MPDSDPYFKPKAEQASSRSWLKIALGVLLLALIALIALRLYQSLTQAARAKPAPVTEVQIKQGELVSVGGSTFEQTLPLSGSLNPYVQTTVRPRASGEVARVLVREGQAVQANQVLAELVNTTYQAQLAQAQANVSSAQRSFDVTLQDYKNNQQLFEEKFISKMALDKLNVNVAAAQTQLDNAKQALVIAKQSASETVIRAPVAGYVASSSAQKGDTVGSDTAMFVIVNIDSFELAAPISAEQVGMIRAGQTVQLSATGIAQLFDGVVERVNPAAQSGSRSYLVYIRVDNPTGLLKAGMFAQGKIVLSTSPNTLSVPATALHTVGGKVYVYKVADGKLVKQFVTIGTRASDAIDAAVEITSGLAANDTVIRLDLGELKEGVSVNILNDAAITPAPAQ</sequence>
<dbReference type="GO" id="GO:0015562">
    <property type="term" value="F:efflux transmembrane transporter activity"/>
    <property type="evidence" value="ECO:0007669"/>
    <property type="project" value="TreeGrafter"/>
</dbReference>
<dbReference type="Gene3D" id="2.40.50.100">
    <property type="match status" value="1"/>
</dbReference>
<evidence type="ECO:0000256" key="3">
    <source>
        <dbReference type="SAM" id="Phobius"/>
    </source>
</evidence>
<keyword evidence="7" id="KW-1185">Reference proteome</keyword>
<comment type="similarity">
    <text evidence="1">Belongs to the membrane fusion protein (MFP) (TC 8.A.1) family.</text>
</comment>
<dbReference type="GO" id="GO:1990281">
    <property type="term" value="C:efflux pump complex"/>
    <property type="evidence" value="ECO:0007669"/>
    <property type="project" value="TreeGrafter"/>
</dbReference>
<dbReference type="SUPFAM" id="SSF111369">
    <property type="entry name" value="HlyD-like secretion proteins"/>
    <property type="match status" value="1"/>
</dbReference>
<dbReference type="PANTHER" id="PTHR30469">
    <property type="entry name" value="MULTIDRUG RESISTANCE PROTEIN MDTA"/>
    <property type="match status" value="1"/>
</dbReference>
<evidence type="ECO:0000256" key="1">
    <source>
        <dbReference type="ARBA" id="ARBA00009477"/>
    </source>
</evidence>